<sequence length="499" mass="55085">MDQYEEDSDVLQLSEEQQEEEQQPTDPSILPTTQVQESDSGDEYDTDLESDNANQRKSYSRAESYLQACQWTGAVPVSSFLRNLDEPNLNLNHYGVGPVGAKALAVALQSDTVITNLELEDNGLGAEGARYLMEMLQRNITIQSLNLSNNQLRFEGADIISKMLLDNYYIKYLKLSGNDFDDSAAKCFTEALKVDNVVQELDLSYNKFCAGGEHLGQMLATNVGIEILNLSWNNLRMRGAVALSAGLRVNSTLKQLHLSWNGFGHMEAESLGQALKQNSTLVLLDLSSNHIDDLAVTPLCQGLASNDTLRVLKLSHNPLSNTGALTLLKTVSNNMKSALAEIDISTVFVCEAFVELLEKVHQNRPALDVPYSVTRSVTRNLLALQIFQKFLEERNESIMDFFQSLDKEATMNVSTSAFRKAVQAANVALDQRQLEWLIRKFDKTCTANIIYSDKMITDVQLSTPPFRSLKRGVPPSTFPPSGTSSSSMTPAAGAGTCTE</sequence>
<dbReference type="PANTHER" id="PTHR24114">
    <property type="entry name" value="LEUCINE RICH REPEAT FAMILY PROTEIN"/>
    <property type="match status" value="1"/>
</dbReference>
<dbReference type="InterPro" id="IPR001611">
    <property type="entry name" value="Leu-rich_rpt"/>
</dbReference>
<dbReference type="GeneTree" id="ENSGT00940000154297"/>
<keyword evidence="3" id="KW-1185">Reference proteome</keyword>
<dbReference type="AlphaFoldDB" id="A0A8C4EZV6"/>
<reference evidence="2" key="2">
    <citation type="submission" date="2025-09" db="UniProtKB">
        <authorList>
            <consortium name="Ensembl"/>
        </authorList>
    </citation>
    <scope>IDENTIFICATION</scope>
</reference>
<feature type="compositionally biased region" description="Acidic residues" evidence="1">
    <location>
        <begin position="39"/>
        <end position="50"/>
    </location>
</feature>
<dbReference type="Pfam" id="PF13516">
    <property type="entry name" value="LRR_6"/>
    <property type="match status" value="7"/>
</dbReference>
<accession>A0A8C4EZV6</accession>
<organism evidence="2 3">
    <name type="scientific">Dicentrarchus labrax</name>
    <name type="common">European seabass</name>
    <name type="synonym">Morone labrax</name>
    <dbReference type="NCBI Taxonomy" id="13489"/>
    <lineage>
        <taxon>Eukaryota</taxon>
        <taxon>Metazoa</taxon>
        <taxon>Chordata</taxon>
        <taxon>Craniata</taxon>
        <taxon>Vertebrata</taxon>
        <taxon>Euteleostomi</taxon>
        <taxon>Actinopterygii</taxon>
        <taxon>Neopterygii</taxon>
        <taxon>Teleostei</taxon>
        <taxon>Neoteleostei</taxon>
        <taxon>Acanthomorphata</taxon>
        <taxon>Eupercaria</taxon>
        <taxon>Moronidae</taxon>
        <taxon>Dicentrarchus</taxon>
    </lineage>
</organism>
<dbReference type="InterPro" id="IPR032675">
    <property type="entry name" value="LRR_dom_sf"/>
</dbReference>
<evidence type="ECO:0008006" key="4">
    <source>
        <dbReference type="Google" id="ProtNLM"/>
    </source>
</evidence>
<dbReference type="PANTHER" id="PTHR24114:SF49">
    <property type="entry name" value="LEUCINE-RICH REPEAT-CONTAINING PROTEIN 74A"/>
    <property type="match status" value="1"/>
</dbReference>
<feature type="compositionally biased region" description="Polar residues" evidence="1">
    <location>
        <begin position="24"/>
        <end position="38"/>
    </location>
</feature>
<feature type="region of interest" description="Disordered" evidence="1">
    <location>
        <begin position="467"/>
        <end position="499"/>
    </location>
</feature>
<dbReference type="InterPro" id="IPR052394">
    <property type="entry name" value="LRR-containing"/>
</dbReference>
<dbReference type="SMART" id="SM00368">
    <property type="entry name" value="LRR_RI"/>
    <property type="match status" value="9"/>
</dbReference>
<dbReference type="InterPro" id="IPR011992">
    <property type="entry name" value="EF-hand-dom_pair"/>
</dbReference>
<dbReference type="Proteomes" id="UP000694389">
    <property type="component" value="Unassembled WGS sequence"/>
</dbReference>
<dbReference type="SUPFAM" id="SSF47473">
    <property type="entry name" value="EF-hand"/>
    <property type="match status" value="1"/>
</dbReference>
<dbReference type="Gene3D" id="1.10.238.10">
    <property type="entry name" value="EF-hand"/>
    <property type="match status" value="1"/>
</dbReference>
<dbReference type="PROSITE" id="PS51450">
    <property type="entry name" value="LRR"/>
    <property type="match status" value="1"/>
</dbReference>
<feature type="region of interest" description="Disordered" evidence="1">
    <location>
        <begin position="1"/>
        <end position="56"/>
    </location>
</feature>
<dbReference type="SUPFAM" id="SSF52047">
    <property type="entry name" value="RNI-like"/>
    <property type="match status" value="1"/>
</dbReference>
<proteinExistence type="predicted"/>
<feature type="compositionally biased region" description="Low complexity" evidence="1">
    <location>
        <begin position="479"/>
        <end position="499"/>
    </location>
</feature>
<evidence type="ECO:0000313" key="2">
    <source>
        <dbReference type="Ensembl" id="ENSDLAP00005023798.2"/>
    </source>
</evidence>
<evidence type="ECO:0000313" key="3">
    <source>
        <dbReference type="Proteomes" id="UP000694389"/>
    </source>
</evidence>
<name>A0A8C4EZV6_DICLA</name>
<dbReference type="Gene3D" id="3.80.10.10">
    <property type="entry name" value="Ribonuclease Inhibitor"/>
    <property type="match status" value="3"/>
</dbReference>
<dbReference type="Ensembl" id="ENSDLAT00005025459.2">
    <property type="protein sequence ID" value="ENSDLAP00005023798.2"/>
    <property type="gene ID" value="ENSDLAG00005010885.2"/>
</dbReference>
<protein>
    <recommendedName>
        <fullName evidence="4">Leucine-rich repeat-containing protein 74A</fullName>
    </recommendedName>
</protein>
<reference evidence="2" key="1">
    <citation type="submission" date="2025-08" db="UniProtKB">
        <authorList>
            <consortium name="Ensembl"/>
        </authorList>
    </citation>
    <scope>IDENTIFICATION</scope>
</reference>
<evidence type="ECO:0000256" key="1">
    <source>
        <dbReference type="SAM" id="MobiDB-lite"/>
    </source>
</evidence>